<proteinExistence type="predicted"/>
<comment type="caution">
    <text evidence="1">The sequence shown here is derived from an EMBL/GenBank/DDBJ whole genome shotgun (WGS) entry which is preliminary data.</text>
</comment>
<evidence type="ECO:0000313" key="1">
    <source>
        <dbReference type="EMBL" id="THG92736.1"/>
    </source>
</evidence>
<dbReference type="AlphaFoldDB" id="A0A4S4K4Q5"/>
<dbReference type="EMBL" id="SGPJ01000967">
    <property type="protein sequence ID" value="THG92736.1"/>
    <property type="molecule type" value="Genomic_DNA"/>
</dbReference>
<evidence type="ECO:0000313" key="2">
    <source>
        <dbReference type="Proteomes" id="UP000309038"/>
    </source>
</evidence>
<reference evidence="1 2" key="1">
    <citation type="submission" date="2019-02" db="EMBL/GenBank/DDBJ databases">
        <title>Genome sequencing of the rare red list fungi Phlebia centrifuga.</title>
        <authorList>
            <person name="Buettner E."/>
            <person name="Kellner H."/>
        </authorList>
    </citation>
    <scope>NUCLEOTIDE SEQUENCE [LARGE SCALE GENOMIC DNA]</scope>
    <source>
        <strain evidence="1 2">DSM 108282</strain>
    </source>
</reference>
<organism evidence="1 2">
    <name type="scientific">Hermanssonia centrifuga</name>
    <dbReference type="NCBI Taxonomy" id="98765"/>
    <lineage>
        <taxon>Eukaryota</taxon>
        <taxon>Fungi</taxon>
        <taxon>Dikarya</taxon>
        <taxon>Basidiomycota</taxon>
        <taxon>Agaricomycotina</taxon>
        <taxon>Agaricomycetes</taxon>
        <taxon>Polyporales</taxon>
        <taxon>Meruliaceae</taxon>
        <taxon>Hermanssonia</taxon>
    </lineage>
</organism>
<name>A0A4S4K4Q5_9APHY</name>
<keyword evidence="2" id="KW-1185">Reference proteome</keyword>
<dbReference type="Proteomes" id="UP000309038">
    <property type="component" value="Unassembled WGS sequence"/>
</dbReference>
<accession>A0A4S4K4Q5</accession>
<protein>
    <submittedName>
        <fullName evidence="1">Uncharacterized protein</fullName>
    </submittedName>
</protein>
<gene>
    <name evidence="1" type="ORF">EW026_g8265</name>
</gene>
<sequence>MSQNSHSGSSIGEFDNTFGPVMMNSSYGMNGGMVDNMSRAQAQFVDQLINDLRLGTNKRTILHQAATISHAQQFTLLTGHILATRMEVQTISDAVTKALVTLAALKDHTRQTWELTEPQQKLLRHTVRHFLIRAVPSYGKYTTQSVETYIKSHASKFKLDGIIEDLIVEQVTHDVINGVQNSQRSNLRKAIFVSIKDKESLDHFINKIIGDWNMGKLPSQATRMSITAQIALMRMVATPLTKKKNNKGADIVNGRNSDAWQVWEDQVIQADADLYGTGRPSEQGTALDDDDFGDIMYAALGDDLDTDPLAA</sequence>